<comment type="caution">
    <text evidence="2">The sequence shown here is derived from an EMBL/GenBank/DDBJ whole genome shotgun (WGS) entry which is preliminary data.</text>
</comment>
<evidence type="ECO:0000313" key="2">
    <source>
        <dbReference type="EMBL" id="REH48179.1"/>
    </source>
</evidence>
<feature type="domain" description="SnoaL-like" evidence="1">
    <location>
        <begin position="9"/>
        <end position="115"/>
    </location>
</feature>
<name>A0A3E0HP13_9PSEU</name>
<keyword evidence="3" id="KW-1185">Reference proteome</keyword>
<gene>
    <name evidence="2" type="ORF">BCF44_10537</name>
</gene>
<evidence type="ECO:0000313" key="3">
    <source>
        <dbReference type="Proteomes" id="UP000256269"/>
    </source>
</evidence>
<accession>A0A3E0HP13</accession>
<dbReference type="Pfam" id="PF12680">
    <property type="entry name" value="SnoaL_2"/>
    <property type="match status" value="1"/>
</dbReference>
<dbReference type="EMBL" id="QUNO01000005">
    <property type="protein sequence ID" value="REH48179.1"/>
    <property type="molecule type" value="Genomic_DNA"/>
</dbReference>
<dbReference type="Proteomes" id="UP000256269">
    <property type="component" value="Unassembled WGS sequence"/>
</dbReference>
<protein>
    <recommendedName>
        <fullName evidence="1">SnoaL-like domain-containing protein</fullName>
    </recommendedName>
</protein>
<sequence length="129" mass="14216">MTTNRDLLRHVYAQVSRGDAQPLLDALADDVEWTIIGTTPLSGTFVGKQQVIDGLLKPLSSRLAGPIRFTFDRFIAEGDDVVMLARAEATSVTGKPYNNTYCIVATFADGRIRRMTDYVDTELVTSALF</sequence>
<evidence type="ECO:0000259" key="1">
    <source>
        <dbReference type="Pfam" id="PF12680"/>
    </source>
</evidence>
<organism evidence="2 3">
    <name type="scientific">Kutzneria buriramensis</name>
    <dbReference type="NCBI Taxonomy" id="1045776"/>
    <lineage>
        <taxon>Bacteria</taxon>
        <taxon>Bacillati</taxon>
        <taxon>Actinomycetota</taxon>
        <taxon>Actinomycetes</taxon>
        <taxon>Pseudonocardiales</taxon>
        <taxon>Pseudonocardiaceae</taxon>
        <taxon>Kutzneria</taxon>
    </lineage>
</organism>
<dbReference type="RefSeq" id="WP_170217545.1">
    <property type="nucleotide sequence ID" value="NZ_CP144375.1"/>
</dbReference>
<reference evidence="2 3" key="1">
    <citation type="submission" date="2018-08" db="EMBL/GenBank/DDBJ databases">
        <title>Genomic Encyclopedia of Archaeal and Bacterial Type Strains, Phase II (KMG-II): from individual species to whole genera.</title>
        <authorList>
            <person name="Goeker M."/>
        </authorList>
    </citation>
    <scope>NUCLEOTIDE SEQUENCE [LARGE SCALE GENOMIC DNA]</scope>
    <source>
        <strain evidence="2 3">DSM 45791</strain>
    </source>
</reference>
<dbReference type="SUPFAM" id="SSF54427">
    <property type="entry name" value="NTF2-like"/>
    <property type="match status" value="1"/>
</dbReference>
<proteinExistence type="predicted"/>
<dbReference type="InterPro" id="IPR032710">
    <property type="entry name" value="NTF2-like_dom_sf"/>
</dbReference>
<dbReference type="Gene3D" id="3.10.450.50">
    <property type="match status" value="1"/>
</dbReference>
<dbReference type="InterPro" id="IPR037401">
    <property type="entry name" value="SnoaL-like"/>
</dbReference>
<dbReference type="AlphaFoldDB" id="A0A3E0HP13"/>
<dbReference type="PANTHER" id="PTHR41252:SF1">
    <property type="entry name" value="BLR2505 PROTEIN"/>
    <property type="match status" value="1"/>
</dbReference>
<dbReference type="PANTHER" id="PTHR41252">
    <property type="entry name" value="BLR2505 PROTEIN"/>
    <property type="match status" value="1"/>
</dbReference>